<keyword evidence="3" id="KW-1185">Reference proteome</keyword>
<dbReference type="AlphaFoldDB" id="A0A1Q9CCV8"/>
<evidence type="ECO:0000313" key="2">
    <source>
        <dbReference type="EMBL" id="OLP80760.1"/>
    </source>
</evidence>
<gene>
    <name evidence="2" type="ORF">AK812_SmicGene38789</name>
</gene>
<name>A0A1Q9CCV8_SYMMI</name>
<accession>A0A1Q9CCV8</accession>
<proteinExistence type="predicted"/>
<comment type="caution">
    <text evidence="2">The sequence shown here is derived from an EMBL/GenBank/DDBJ whole genome shotgun (WGS) entry which is preliminary data.</text>
</comment>
<feature type="region of interest" description="Disordered" evidence="1">
    <location>
        <begin position="1"/>
        <end position="25"/>
    </location>
</feature>
<dbReference type="EMBL" id="LSRX01001348">
    <property type="protein sequence ID" value="OLP80760.1"/>
    <property type="molecule type" value="Genomic_DNA"/>
</dbReference>
<evidence type="ECO:0000313" key="3">
    <source>
        <dbReference type="Proteomes" id="UP000186817"/>
    </source>
</evidence>
<protein>
    <submittedName>
        <fullName evidence="2">Uncharacterized protein</fullName>
    </submittedName>
</protein>
<dbReference type="Proteomes" id="UP000186817">
    <property type="component" value="Unassembled WGS sequence"/>
</dbReference>
<evidence type="ECO:0000256" key="1">
    <source>
        <dbReference type="SAM" id="MobiDB-lite"/>
    </source>
</evidence>
<organism evidence="2 3">
    <name type="scientific">Symbiodinium microadriaticum</name>
    <name type="common">Dinoflagellate</name>
    <name type="synonym">Zooxanthella microadriatica</name>
    <dbReference type="NCBI Taxonomy" id="2951"/>
    <lineage>
        <taxon>Eukaryota</taxon>
        <taxon>Sar</taxon>
        <taxon>Alveolata</taxon>
        <taxon>Dinophyceae</taxon>
        <taxon>Suessiales</taxon>
        <taxon>Symbiodiniaceae</taxon>
        <taxon>Symbiodinium</taxon>
    </lineage>
</organism>
<sequence length="68" mass="7323">MLLCLPPLQPNTPPTAGPQKKRRLDPSLAPADFVATSSAAASRGASFKALPDHWVTPPKTWCDRIDVD</sequence>
<reference evidence="2 3" key="1">
    <citation type="submission" date="2016-02" db="EMBL/GenBank/DDBJ databases">
        <title>Genome analysis of coral dinoflagellate symbionts highlights evolutionary adaptations to a symbiotic lifestyle.</title>
        <authorList>
            <person name="Aranda M."/>
            <person name="Li Y."/>
            <person name="Liew Y.J."/>
            <person name="Baumgarten S."/>
            <person name="Simakov O."/>
            <person name="Wilson M."/>
            <person name="Piel J."/>
            <person name="Ashoor H."/>
            <person name="Bougouffa S."/>
            <person name="Bajic V.B."/>
            <person name="Ryu T."/>
            <person name="Ravasi T."/>
            <person name="Bayer T."/>
            <person name="Micklem G."/>
            <person name="Kim H."/>
            <person name="Bhak J."/>
            <person name="Lajeunesse T.C."/>
            <person name="Voolstra C.R."/>
        </authorList>
    </citation>
    <scope>NUCLEOTIDE SEQUENCE [LARGE SCALE GENOMIC DNA]</scope>
    <source>
        <strain evidence="2 3">CCMP2467</strain>
    </source>
</reference>
<feature type="compositionally biased region" description="Pro residues" evidence="1">
    <location>
        <begin position="7"/>
        <end position="16"/>
    </location>
</feature>